<dbReference type="AlphaFoldDB" id="A0A1I0SMS3"/>
<dbReference type="EMBL" id="FOJM01000002">
    <property type="protein sequence ID" value="SFA40789.1"/>
    <property type="molecule type" value="Genomic_DNA"/>
</dbReference>
<gene>
    <name evidence="1" type="ORF">SAMN04488511_102168</name>
</gene>
<dbReference type="SUPFAM" id="SSF50978">
    <property type="entry name" value="WD40 repeat-like"/>
    <property type="match status" value="1"/>
</dbReference>
<dbReference type="InterPro" id="IPR032183">
    <property type="entry name" value="PKD-like"/>
</dbReference>
<dbReference type="Pfam" id="PF16407">
    <property type="entry name" value="PKD_2"/>
    <property type="match status" value="1"/>
</dbReference>
<evidence type="ECO:0000313" key="1">
    <source>
        <dbReference type="EMBL" id="SFA40789.1"/>
    </source>
</evidence>
<accession>A0A1I0SMS3</accession>
<dbReference type="InterPro" id="IPR036322">
    <property type="entry name" value="WD40_repeat_dom_sf"/>
</dbReference>
<dbReference type="RefSeq" id="WP_090980306.1">
    <property type="nucleotide sequence ID" value="NZ_FOJM01000002.1"/>
</dbReference>
<protein>
    <submittedName>
        <fullName evidence="1">PKD-like family protein</fullName>
    </submittedName>
</protein>
<proteinExistence type="predicted"/>
<dbReference type="Proteomes" id="UP000198836">
    <property type="component" value="Unassembled WGS sequence"/>
</dbReference>
<name>A0A1I0SMS3_9SPHI</name>
<keyword evidence="2" id="KW-1185">Reference proteome</keyword>
<organism evidence="1 2">
    <name type="scientific">Pedobacter suwonensis</name>
    <dbReference type="NCBI Taxonomy" id="332999"/>
    <lineage>
        <taxon>Bacteria</taxon>
        <taxon>Pseudomonadati</taxon>
        <taxon>Bacteroidota</taxon>
        <taxon>Sphingobacteriia</taxon>
        <taxon>Sphingobacteriales</taxon>
        <taxon>Sphingobacteriaceae</taxon>
        <taxon>Pedobacter</taxon>
    </lineage>
</organism>
<sequence>MLKIKYCIYLLLICCATLWSCKKSQDFNYKELNELEIKDDNANLSIVQFDTLKINPQISQSKPAGEGFTYQWKIYSVSPVDGIDEKVLSTAQALKAVISYPPLKDGYNLEYKITNSATGVSTFKVYTVQVNSAFGKGWLVSNTTSGNAQLGFIRSDYKVFYNPAGAVNQTIFPGNAVAANLFYNGDGSRFGLSFFTDKGSYRFSANDFLVSGKSTISFTPVKDKFAFSVSKFTTEEYVINDGGLYAASMLNDPANVTYSARLDGDYNLYPKVITSALFSTYFYDNKYKRFMYVPFGSFSLIPTFGSSSAAFNIGNTGMLMVGAMDGVKTNSSEDFFFVMQDTNGDRFLYSLSGASPRLNQKMLNSPEIASAKSFAASLTLRQLYYATDNSIYLYDILANSAKLLYTFPSGTQIKQIQMDQTDSKTLVVAANQATGGSVYFFKVNNLGTITNGTYDQKIDGFGEISSISYRRAN</sequence>
<dbReference type="STRING" id="332999.SAMN04488511_102168"/>
<reference evidence="2" key="1">
    <citation type="submission" date="2016-10" db="EMBL/GenBank/DDBJ databases">
        <authorList>
            <person name="Varghese N."/>
            <person name="Submissions S."/>
        </authorList>
    </citation>
    <scope>NUCLEOTIDE SEQUENCE [LARGE SCALE GENOMIC DNA]</scope>
    <source>
        <strain evidence="2">DSM 18130</strain>
    </source>
</reference>
<evidence type="ECO:0000313" key="2">
    <source>
        <dbReference type="Proteomes" id="UP000198836"/>
    </source>
</evidence>
<dbReference type="OrthoDB" id="1095195at2"/>